<dbReference type="Proteomes" id="UP001497382">
    <property type="component" value="Unassembled WGS sequence"/>
</dbReference>
<evidence type="ECO:0000313" key="2">
    <source>
        <dbReference type="Proteomes" id="UP001497382"/>
    </source>
</evidence>
<keyword evidence="2" id="KW-1185">Reference proteome</keyword>
<reference evidence="1 2" key="1">
    <citation type="submission" date="2024-04" db="EMBL/GenBank/DDBJ databases">
        <authorList>
            <person name="Rising A."/>
            <person name="Reimegard J."/>
            <person name="Sonavane S."/>
            <person name="Akerstrom W."/>
            <person name="Nylinder S."/>
            <person name="Hedman E."/>
            <person name="Kallberg Y."/>
        </authorList>
    </citation>
    <scope>NUCLEOTIDE SEQUENCE [LARGE SCALE GENOMIC DNA]</scope>
</reference>
<dbReference type="AlphaFoldDB" id="A0AAV1YTM6"/>
<name>A0AAV1YTM6_9ARAC</name>
<accession>A0AAV1YTM6</accession>
<protein>
    <submittedName>
        <fullName evidence="1">Uncharacterized protein</fullName>
    </submittedName>
</protein>
<gene>
    <name evidence="1" type="ORF">LARSCL_LOCUS249</name>
</gene>
<dbReference type="EMBL" id="CAXIEN010000001">
    <property type="protein sequence ID" value="CAL1261183.1"/>
    <property type="molecule type" value="Genomic_DNA"/>
</dbReference>
<organism evidence="1 2">
    <name type="scientific">Larinioides sclopetarius</name>
    <dbReference type="NCBI Taxonomy" id="280406"/>
    <lineage>
        <taxon>Eukaryota</taxon>
        <taxon>Metazoa</taxon>
        <taxon>Ecdysozoa</taxon>
        <taxon>Arthropoda</taxon>
        <taxon>Chelicerata</taxon>
        <taxon>Arachnida</taxon>
        <taxon>Araneae</taxon>
        <taxon>Araneomorphae</taxon>
        <taxon>Entelegynae</taxon>
        <taxon>Araneoidea</taxon>
        <taxon>Araneidae</taxon>
        <taxon>Larinioides</taxon>
    </lineage>
</organism>
<sequence length="67" mass="7552">MCEHQSPSGLRNRYLLYVNVDENERGNFIFEHCQEVLFSGPSASSIRISGHLVNIANFQRHASTCNG</sequence>
<comment type="caution">
    <text evidence="1">The sequence shown here is derived from an EMBL/GenBank/DDBJ whole genome shotgun (WGS) entry which is preliminary data.</text>
</comment>
<evidence type="ECO:0000313" key="1">
    <source>
        <dbReference type="EMBL" id="CAL1261183.1"/>
    </source>
</evidence>
<proteinExistence type="predicted"/>